<dbReference type="OrthoDB" id="5001282at2759"/>
<dbReference type="EMBL" id="JAGTJS010000022">
    <property type="protein sequence ID" value="KAH7238032.1"/>
    <property type="molecule type" value="Genomic_DNA"/>
</dbReference>
<dbReference type="Pfam" id="PF12511">
    <property type="entry name" value="DUF3716"/>
    <property type="match status" value="1"/>
</dbReference>
<reference evidence="1" key="1">
    <citation type="journal article" date="2021" name="Nat. Commun.">
        <title>Genetic determinants of endophytism in the Arabidopsis root mycobiome.</title>
        <authorList>
            <person name="Mesny F."/>
            <person name="Miyauchi S."/>
            <person name="Thiergart T."/>
            <person name="Pickel B."/>
            <person name="Atanasova L."/>
            <person name="Karlsson M."/>
            <person name="Huettel B."/>
            <person name="Barry K.W."/>
            <person name="Haridas S."/>
            <person name="Chen C."/>
            <person name="Bauer D."/>
            <person name="Andreopoulos W."/>
            <person name="Pangilinan J."/>
            <person name="LaButti K."/>
            <person name="Riley R."/>
            <person name="Lipzen A."/>
            <person name="Clum A."/>
            <person name="Drula E."/>
            <person name="Henrissat B."/>
            <person name="Kohler A."/>
            <person name="Grigoriev I.V."/>
            <person name="Martin F.M."/>
            <person name="Hacquard S."/>
        </authorList>
    </citation>
    <scope>NUCLEOTIDE SEQUENCE</scope>
    <source>
        <strain evidence="1">FSSC 5 MPI-SDFR-AT-0091</strain>
    </source>
</reference>
<proteinExistence type="predicted"/>
<keyword evidence="2" id="KW-1185">Reference proteome</keyword>
<name>A0A9P9JU91_FUSSL</name>
<organism evidence="1 2">
    <name type="scientific">Fusarium solani</name>
    <name type="common">Filamentous fungus</name>
    <dbReference type="NCBI Taxonomy" id="169388"/>
    <lineage>
        <taxon>Eukaryota</taxon>
        <taxon>Fungi</taxon>
        <taxon>Dikarya</taxon>
        <taxon>Ascomycota</taxon>
        <taxon>Pezizomycotina</taxon>
        <taxon>Sordariomycetes</taxon>
        <taxon>Hypocreomycetidae</taxon>
        <taxon>Hypocreales</taxon>
        <taxon>Nectriaceae</taxon>
        <taxon>Fusarium</taxon>
        <taxon>Fusarium solani species complex</taxon>
    </lineage>
</organism>
<dbReference type="AlphaFoldDB" id="A0A9P9JU91"/>
<dbReference type="Proteomes" id="UP000736672">
    <property type="component" value="Unassembled WGS sequence"/>
</dbReference>
<protein>
    <submittedName>
        <fullName evidence="1">Uncharacterized protein</fullName>
    </submittedName>
</protein>
<dbReference type="InterPro" id="IPR022190">
    <property type="entry name" value="DUF3716"/>
</dbReference>
<accession>A0A9P9JU91</accession>
<evidence type="ECO:0000313" key="1">
    <source>
        <dbReference type="EMBL" id="KAH7238032.1"/>
    </source>
</evidence>
<comment type="caution">
    <text evidence="1">The sequence shown here is derived from an EMBL/GenBank/DDBJ whole genome shotgun (WGS) entry which is preliminary data.</text>
</comment>
<sequence>MAPGAPATTVDISNITRKQLPNIQGKAIGRLAMNQFNTTPTPSSRNKRDAIVIKGDRVQRQSVRLVKECLRFWICSRMALDRDGNPLYVELAFADEDGDDPKQHATRFFSSIGRADGGIKTILDMIPTTALQPVYIPADFAHPHGHFVDQLIDRRERWLALAVAFLGVRNPVLCSHCVKSYVANVSWNREHILFPFSACISIKGFQNSRCANCIWQRDTTCEWEKLPGYLATSATEGPQSWPLLGKESLVRRPGSYGVDQLNRASCPRVSCKYPSLRSHENGGVRELNLLEEAAAEDAQDEFSEC</sequence>
<gene>
    <name evidence="1" type="ORF">B0J15DRAFT_569906</name>
</gene>
<evidence type="ECO:0000313" key="2">
    <source>
        <dbReference type="Proteomes" id="UP000736672"/>
    </source>
</evidence>